<accession>A0AAV6VAB9</accession>
<keyword evidence="3" id="KW-0732">Signal</keyword>
<keyword evidence="5" id="KW-1185">Reference proteome</keyword>
<evidence type="ECO:0000256" key="2">
    <source>
        <dbReference type="SAM" id="Phobius"/>
    </source>
</evidence>
<feature type="transmembrane region" description="Helical" evidence="2">
    <location>
        <begin position="145"/>
        <end position="169"/>
    </location>
</feature>
<proteinExistence type="predicted"/>
<name>A0AAV6VAB9_9ARAC</name>
<feature type="chain" id="PRO_5043529421" evidence="3">
    <location>
        <begin position="22"/>
        <end position="215"/>
    </location>
</feature>
<keyword evidence="2" id="KW-0472">Membrane</keyword>
<evidence type="ECO:0000313" key="4">
    <source>
        <dbReference type="EMBL" id="KAG8193602.1"/>
    </source>
</evidence>
<evidence type="ECO:0000256" key="1">
    <source>
        <dbReference type="SAM" id="MobiDB-lite"/>
    </source>
</evidence>
<reference evidence="4 5" key="1">
    <citation type="journal article" date="2022" name="Nat. Ecol. Evol.">
        <title>A masculinizing supergene underlies an exaggerated male reproductive morph in a spider.</title>
        <authorList>
            <person name="Hendrickx F."/>
            <person name="De Corte Z."/>
            <person name="Sonet G."/>
            <person name="Van Belleghem S.M."/>
            <person name="Kostlbacher S."/>
            <person name="Vangestel C."/>
        </authorList>
    </citation>
    <scope>NUCLEOTIDE SEQUENCE [LARGE SCALE GENOMIC DNA]</scope>
    <source>
        <strain evidence="4">W744_W776</strain>
    </source>
</reference>
<protein>
    <submittedName>
        <fullName evidence="4">Uncharacterized protein</fullName>
    </submittedName>
</protein>
<feature type="region of interest" description="Disordered" evidence="1">
    <location>
        <begin position="22"/>
        <end position="42"/>
    </location>
</feature>
<dbReference type="EMBL" id="JAFNEN010000118">
    <property type="protein sequence ID" value="KAG8193602.1"/>
    <property type="molecule type" value="Genomic_DNA"/>
</dbReference>
<evidence type="ECO:0000256" key="3">
    <source>
        <dbReference type="SAM" id="SignalP"/>
    </source>
</evidence>
<feature type="signal peptide" evidence="3">
    <location>
        <begin position="1"/>
        <end position="21"/>
    </location>
</feature>
<organism evidence="4 5">
    <name type="scientific">Oedothorax gibbosus</name>
    <dbReference type="NCBI Taxonomy" id="931172"/>
    <lineage>
        <taxon>Eukaryota</taxon>
        <taxon>Metazoa</taxon>
        <taxon>Ecdysozoa</taxon>
        <taxon>Arthropoda</taxon>
        <taxon>Chelicerata</taxon>
        <taxon>Arachnida</taxon>
        <taxon>Araneae</taxon>
        <taxon>Araneomorphae</taxon>
        <taxon>Entelegynae</taxon>
        <taxon>Araneoidea</taxon>
        <taxon>Linyphiidae</taxon>
        <taxon>Erigoninae</taxon>
        <taxon>Oedothorax</taxon>
    </lineage>
</organism>
<dbReference type="Proteomes" id="UP000827092">
    <property type="component" value="Unassembled WGS sequence"/>
</dbReference>
<sequence>MSSSWTLIILFSSVVLNSISGEDVSSNSRENKGRSGRGLGEIKYGAPEKISNFPSAAAKSDASRIDNIPPTFSDFVPNQNAGYYYKSQSKKGDDFKGYTDITDFQTPWMFPPVTDMASFLKSTKEVEDAKPQGLLDQMLDGRNEIILGLLIPFSILLAAALPPIINYFLKSYSTDFPVITTTATGNRGRRLLNIDPSLIASVLETIESFSQKFSE</sequence>
<gene>
    <name evidence="4" type="ORF">JTE90_000235</name>
</gene>
<keyword evidence="2" id="KW-0812">Transmembrane</keyword>
<evidence type="ECO:0000313" key="5">
    <source>
        <dbReference type="Proteomes" id="UP000827092"/>
    </source>
</evidence>
<comment type="caution">
    <text evidence="4">The sequence shown here is derived from an EMBL/GenBank/DDBJ whole genome shotgun (WGS) entry which is preliminary data.</text>
</comment>
<keyword evidence="2" id="KW-1133">Transmembrane helix</keyword>
<dbReference type="AlphaFoldDB" id="A0AAV6VAB9"/>